<protein>
    <submittedName>
        <fullName evidence="1">Uncharacterized protein</fullName>
    </submittedName>
</protein>
<evidence type="ECO:0000313" key="1">
    <source>
        <dbReference type="EMBL" id="CAK9202438.1"/>
    </source>
</evidence>
<keyword evidence="2" id="KW-1185">Reference proteome</keyword>
<sequence>MQSLVAWARALWEPKEVTLSRGLVQRLGLPSSTAQFVLALQPPESPESVVYLLSTLQFSERSVSDARKLIAAVKPKAVVSLVDVELLDALQDEEDVKEQTVVAAGGGDAAAVVVPTTSLGVVVECLLGKSEILSYESKARILAAKSIFGTGLFGDVLEAKSAAAELGTPFYWLGFSYRDDSSSLTSEEDDERTKIEDVPARRAANSLAKLNVRISQRGREKWREFSTSFFSEALRSDGVVNIASSNSRNDMPPSEETVHELEELIMAPDFAKPLYPYLTALYEIYKTPAFDHALQCTRTMLYDVEAGREVNSQDLLEACRFRLAVEMLRVQGNASIPFLSNTVQKETEADFSALSYENKCNALLAQSLRQQAAKSGTVVAIMDVNRVAGIWQHWTTPVPEEVSSLTSECYITMTNAEEGSLFGKLLSTPNQHTMAADGSQEAMAVVMVGAGAAAAVSVLYLPKLAAPLSPLVKLAILKVSTGMKLGYLSMQRSLALAVMKGFSPVAKVLVPSMKASTVKSVTVSAAKTAITAEQSRATAQSVVALAQKSTLSAVRTSFYSLMRWNEGKPVGRSPWLLFGSCAAAGSGILLFGDRIESAIGAVPLAPTMAKLGRGLESLSQASQSAKVGWNEVYDHLYSMKGKLKQGIYWTS</sequence>
<dbReference type="PANTHER" id="PTHR36020:SF1">
    <property type="entry name" value="TRANSMEMBRANE PROTEIN"/>
    <property type="match status" value="1"/>
</dbReference>
<reference evidence="1" key="1">
    <citation type="submission" date="2024-02" db="EMBL/GenBank/DDBJ databases">
        <authorList>
            <consortium name="ELIXIR-Norway"/>
            <consortium name="Elixir Norway"/>
        </authorList>
    </citation>
    <scope>NUCLEOTIDE SEQUENCE</scope>
</reference>
<accession>A0ABP0TU12</accession>
<organism evidence="1 2">
    <name type="scientific">Sphagnum troendelagicum</name>
    <dbReference type="NCBI Taxonomy" id="128251"/>
    <lineage>
        <taxon>Eukaryota</taxon>
        <taxon>Viridiplantae</taxon>
        <taxon>Streptophyta</taxon>
        <taxon>Embryophyta</taxon>
        <taxon>Bryophyta</taxon>
        <taxon>Sphagnophytina</taxon>
        <taxon>Sphagnopsida</taxon>
        <taxon>Sphagnales</taxon>
        <taxon>Sphagnaceae</taxon>
        <taxon>Sphagnum</taxon>
    </lineage>
</organism>
<proteinExistence type="predicted"/>
<dbReference type="PANTHER" id="PTHR36020">
    <property type="entry name" value="TRANSMEMBRANE PROTEIN"/>
    <property type="match status" value="1"/>
</dbReference>
<evidence type="ECO:0000313" key="2">
    <source>
        <dbReference type="Proteomes" id="UP001497512"/>
    </source>
</evidence>
<name>A0ABP0TU12_9BRYO</name>
<dbReference type="EMBL" id="OZ019905">
    <property type="protein sequence ID" value="CAK9202438.1"/>
    <property type="molecule type" value="Genomic_DNA"/>
</dbReference>
<gene>
    <name evidence="1" type="ORF">CSSPTR1EN2_LOCUS6407</name>
</gene>
<dbReference type="Proteomes" id="UP001497512">
    <property type="component" value="Chromosome 13"/>
</dbReference>